<feature type="region of interest" description="Disordered" evidence="1">
    <location>
        <begin position="1"/>
        <end position="46"/>
    </location>
</feature>
<gene>
    <name evidence="2" type="ORF">HDF16_005473</name>
</gene>
<keyword evidence="3" id="KW-1185">Reference proteome</keyword>
<organism evidence="2 3">
    <name type="scientific">Granulicella aggregans</name>
    <dbReference type="NCBI Taxonomy" id="474949"/>
    <lineage>
        <taxon>Bacteria</taxon>
        <taxon>Pseudomonadati</taxon>
        <taxon>Acidobacteriota</taxon>
        <taxon>Terriglobia</taxon>
        <taxon>Terriglobales</taxon>
        <taxon>Acidobacteriaceae</taxon>
        <taxon>Granulicella</taxon>
    </lineage>
</organism>
<sequence>MPAATRKPANAFKSVEAITQQPPQELHTLRGPGRPRGKRSDNSYRTWSGFLPKEALRKASMRLLETSDKRDMSDLLGELLTNWVEEQERMSA</sequence>
<protein>
    <submittedName>
        <fullName evidence="2">Uncharacterized protein</fullName>
    </submittedName>
</protein>
<proteinExistence type="predicted"/>
<dbReference type="RefSeq" id="WP_184223209.1">
    <property type="nucleotide sequence ID" value="NZ_JACHIP010000018.1"/>
</dbReference>
<evidence type="ECO:0000313" key="2">
    <source>
        <dbReference type="EMBL" id="MBB5060737.1"/>
    </source>
</evidence>
<dbReference type="Proteomes" id="UP000540989">
    <property type="component" value="Unassembled WGS sequence"/>
</dbReference>
<reference evidence="2 3" key="1">
    <citation type="submission" date="2020-08" db="EMBL/GenBank/DDBJ databases">
        <title>Genomic Encyclopedia of Type Strains, Phase IV (KMG-V): Genome sequencing to study the core and pangenomes of soil and plant-associated prokaryotes.</title>
        <authorList>
            <person name="Whitman W."/>
        </authorList>
    </citation>
    <scope>NUCLEOTIDE SEQUENCE [LARGE SCALE GENOMIC DNA]</scope>
    <source>
        <strain evidence="2 3">M8UP14</strain>
    </source>
</reference>
<accession>A0A7W8E6J3</accession>
<dbReference type="AlphaFoldDB" id="A0A7W8E6J3"/>
<evidence type="ECO:0000313" key="3">
    <source>
        <dbReference type="Proteomes" id="UP000540989"/>
    </source>
</evidence>
<comment type="caution">
    <text evidence="2">The sequence shown here is derived from an EMBL/GenBank/DDBJ whole genome shotgun (WGS) entry which is preliminary data.</text>
</comment>
<name>A0A7W8E6J3_9BACT</name>
<evidence type="ECO:0000256" key="1">
    <source>
        <dbReference type="SAM" id="MobiDB-lite"/>
    </source>
</evidence>
<dbReference type="EMBL" id="JACHIP010000018">
    <property type="protein sequence ID" value="MBB5060737.1"/>
    <property type="molecule type" value="Genomic_DNA"/>
</dbReference>